<keyword evidence="5" id="KW-1185">Reference proteome</keyword>
<evidence type="ECO:0000256" key="1">
    <source>
        <dbReference type="SAM" id="MobiDB-lite"/>
    </source>
</evidence>
<evidence type="ECO:0000313" key="5">
    <source>
        <dbReference type="Proteomes" id="UP000655287"/>
    </source>
</evidence>
<feature type="region of interest" description="Disordered" evidence="1">
    <location>
        <begin position="282"/>
        <end position="302"/>
    </location>
</feature>
<dbReference type="GO" id="GO:0080120">
    <property type="term" value="P:CAAX-box protein maturation"/>
    <property type="evidence" value="ECO:0007669"/>
    <property type="project" value="UniProtKB-ARBA"/>
</dbReference>
<feature type="region of interest" description="Disordered" evidence="1">
    <location>
        <begin position="1"/>
        <end position="23"/>
    </location>
</feature>
<feature type="transmembrane region" description="Helical" evidence="2">
    <location>
        <begin position="140"/>
        <end position="163"/>
    </location>
</feature>
<gene>
    <name evidence="4" type="ORF">Sru01_27250</name>
</gene>
<name>A0A919V1D7_9ACTN</name>
<keyword evidence="2" id="KW-1133">Transmembrane helix</keyword>
<keyword evidence="2" id="KW-0472">Membrane</keyword>
<dbReference type="GO" id="GO:0004175">
    <property type="term" value="F:endopeptidase activity"/>
    <property type="evidence" value="ECO:0007669"/>
    <property type="project" value="UniProtKB-ARBA"/>
</dbReference>
<comment type="caution">
    <text evidence="4">The sequence shown here is derived from an EMBL/GenBank/DDBJ whole genome shotgun (WGS) entry which is preliminary data.</text>
</comment>
<dbReference type="Pfam" id="PF02517">
    <property type="entry name" value="Rce1-like"/>
    <property type="match status" value="1"/>
</dbReference>
<feature type="transmembrane region" description="Helical" evidence="2">
    <location>
        <begin position="34"/>
        <end position="54"/>
    </location>
</feature>
<dbReference type="AlphaFoldDB" id="A0A919V1D7"/>
<keyword evidence="2" id="KW-0812">Transmembrane</keyword>
<sequence>MWSAPSVRAPGAPMSGPRREATAGGIMPPSRSPLLFCLLMAVTGVPFWALDIVAGPLPWLPMNLPASALQFVSPIVVAALLVHRAEGAIGVRRLLARLADHRRITRRAWYVPLVLLMPASLTLAYLVMRATGRPLPEPHIPPAAIPLLALAFLVGAVCEEAGWTGYATDPLLRRYGTLGTGVLLGVVWAAVHVLPWHTGHDWMWVAWQGVATVAIRVMIVTLYVHDGGSVFGAVLFHDMVNVSDGLFPNGGSHYDPAVAGPILVACAALLVVAGRLRPRPGGGNGGIRGSGDRPAGGRVAPG</sequence>
<accession>A0A919V1D7</accession>
<dbReference type="EMBL" id="BOOU01000041">
    <property type="protein sequence ID" value="GII77743.1"/>
    <property type="molecule type" value="Genomic_DNA"/>
</dbReference>
<feature type="transmembrane region" description="Helical" evidence="2">
    <location>
        <begin position="66"/>
        <end position="87"/>
    </location>
</feature>
<feature type="domain" description="CAAX prenyl protease 2/Lysostaphin resistance protein A-like" evidence="3">
    <location>
        <begin position="143"/>
        <end position="242"/>
    </location>
</feature>
<feature type="transmembrane region" description="Helical" evidence="2">
    <location>
        <begin position="175"/>
        <end position="196"/>
    </location>
</feature>
<evidence type="ECO:0000313" key="4">
    <source>
        <dbReference type="EMBL" id="GII77743.1"/>
    </source>
</evidence>
<evidence type="ECO:0000259" key="3">
    <source>
        <dbReference type="Pfam" id="PF02517"/>
    </source>
</evidence>
<evidence type="ECO:0000256" key="2">
    <source>
        <dbReference type="SAM" id="Phobius"/>
    </source>
</evidence>
<reference evidence="4" key="1">
    <citation type="submission" date="2021-01" db="EMBL/GenBank/DDBJ databases">
        <title>Whole genome shotgun sequence of Sphaerisporangium rufum NBRC 109079.</title>
        <authorList>
            <person name="Komaki H."/>
            <person name="Tamura T."/>
        </authorList>
    </citation>
    <scope>NUCLEOTIDE SEQUENCE</scope>
    <source>
        <strain evidence="4">NBRC 109079</strain>
    </source>
</reference>
<dbReference type="Proteomes" id="UP000655287">
    <property type="component" value="Unassembled WGS sequence"/>
</dbReference>
<dbReference type="InterPro" id="IPR003675">
    <property type="entry name" value="Rce1/LyrA-like_dom"/>
</dbReference>
<protein>
    <recommendedName>
        <fullName evidence="3">CAAX prenyl protease 2/Lysostaphin resistance protein A-like domain-containing protein</fullName>
    </recommendedName>
</protein>
<organism evidence="4 5">
    <name type="scientific">Sphaerisporangium rufum</name>
    <dbReference type="NCBI Taxonomy" id="1381558"/>
    <lineage>
        <taxon>Bacteria</taxon>
        <taxon>Bacillati</taxon>
        <taxon>Actinomycetota</taxon>
        <taxon>Actinomycetes</taxon>
        <taxon>Streptosporangiales</taxon>
        <taxon>Streptosporangiaceae</taxon>
        <taxon>Sphaerisporangium</taxon>
    </lineage>
</organism>
<proteinExistence type="predicted"/>
<feature type="transmembrane region" description="Helical" evidence="2">
    <location>
        <begin position="108"/>
        <end position="128"/>
    </location>
</feature>